<evidence type="ECO:0000256" key="4">
    <source>
        <dbReference type="ARBA" id="ARBA00022827"/>
    </source>
</evidence>
<dbReference type="GO" id="GO:0050136">
    <property type="term" value="F:NADH dehydrogenase (quinone) (non-electrogenic) activity"/>
    <property type="evidence" value="ECO:0007669"/>
    <property type="project" value="UniProtKB-EC"/>
</dbReference>
<keyword evidence="3" id="KW-0285">Flavoprotein</keyword>
<proteinExistence type="inferred from homology"/>
<sequence>MKERPRVVILGGGIGGIKAAQKLANQPVDVLIIDHNNYQVFQPLLYQVATSMLSTDEVVYPIRGFFKKANNVDFLLAEVRGILPNEKIVKTSHGDVSYDYLIIALGSTPNFFGNEEVERNAFPLKTLQDAIRIRSHLLSVFEEASAETDPEKRKALLTFVFVGAGPIGVEGAGGVSELVYDVLQKEFHHIDFDEVSIHLIGADACVLSMMSEELRSETLKVLQKKRIDVQCSMLVTGYDGENLFYRPMNAPKDAPCATLKTKTVVWSAGVRPVDCLSSFACEKDRGKRLLIDDTIRVPGTQDIFAIGDCSSYTPPGEQRPLPTLAPVALAEGELAAKNILHDVRGEEMEHLHYKSKGVMAIIGNSEAVMEAGPLRGRGFLAWAAWLWIHLLTKAGFHANISVTFKWIFNYLSGTRLGRLITRPELQGLPESIKNAPEAKDAGAEKRAS</sequence>
<dbReference type="OrthoDB" id="9781621at2"/>
<dbReference type="EC" id="1.6.5.9" evidence="2"/>
<comment type="catalytic activity">
    <reaction evidence="7">
        <text>a quinone + NADH + H(+) = a quinol + NAD(+)</text>
        <dbReference type="Rhea" id="RHEA:46160"/>
        <dbReference type="ChEBI" id="CHEBI:15378"/>
        <dbReference type="ChEBI" id="CHEBI:24646"/>
        <dbReference type="ChEBI" id="CHEBI:57540"/>
        <dbReference type="ChEBI" id="CHEBI:57945"/>
        <dbReference type="ChEBI" id="CHEBI:132124"/>
        <dbReference type="EC" id="1.6.5.9"/>
    </reaction>
</comment>
<accession>A0A173XCA2</accession>
<keyword evidence="5 9" id="KW-0560">Oxidoreductase</keyword>
<feature type="domain" description="FAD/NAD(P)-binding" evidence="8">
    <location>
        <begin position="6"/>
        <end position="332"/>
    </location>
</feature>
<dbReference type="RefSeq" id="WP_055160464.1">
    <property type="nucleotide sequence ID" value="NZ_CABIWZ010000002.1"/>
</dbReference>
<keyword evidence="6" id="KW-0520">NAD</keyword>
<evidence type="ECO:0000256" key="1">
    <source>
        <dbReference type="ARBA" id="ARBA00005272"/>
    </source>
</evidence>
<evidence type="ECO:0000256" key="6">
    <source>
        <dbReference type="ARBA" id="ARBA00023027"/>
    </source>
</evidence>
<dbReference type="PRINTS" id="PR00411">
    <property type="entry name" value="PNDRDTASEI"/>
</dbReference>
<dbReference type="PANTHER" id="PTHR43706:SF47">
    <property type="entry name" value="EXTERNAL NADH-UBIQUINONE OXIDOREDUCTASE 1, MITOCHONDRIAL-RELATED"/>
    <property type="match status" value="1"/>
</dbReference>
<name>A0A173XCA2_9FIRM</name>
<dbReference type="PRINTS" id="PR00368">
    <property type="entry name" value="FADPNR"/>
</dbReference>
<evidence type="ECO:0000256" key="5">
    <source>
        <dbReference type="ARBA" id="ARBA00023002"/>
    </source>
</evidence>
<evidence type="ECO:0000256" key="2">
    <source>
        <dbReference type="ARBA" id="ARBA00012637"/>
    </source>
</evidence>
<gene>
    <name evidence="9" type="ORF">ERS852385_00560</name>
</gene>
<keyword evidence="4" id="KW-0274">FAD</keyword>
<organism evidence="9 10">
    <name type="scientific">Mitsuokella jalaludinii</name>
    <dbReference type="NCBI Taxonomy" id="187979"/>
    <lineage>
        <taxon>Bacteria</taxon>
        <taxon>Bacillati</taxon>
        <taxon>Bacillota</taxon>
        <taxon>Negativicutes</taxon>
        <taxon>Selenomonadales</taxon>
        <taxon>Selenomonadaceae</taxon>
        <taxon>Mitsuokella</taxon>
    </lineage>
</organism>
<dbReference type="Gene3D" id="3.50.50.100">
    <property type="match status" value="1"/>
</dbReference>
<protein>
    <recommendedName>
        <fullName evidence="2">NADH:ubiquinone reductase (non-electrogenic)</fullName>
        <ecNumber evidence="2">1.6.5.9</ecNumber>
    </recommendedName>
</protein>
<dbReference type="InterPro" id="IPR023753">
    <property type="entry name" value="FAD/NAD-binding_dom"/>
</dbReference>
<dbReference type="SUPFAM" id="SSF51905">
    <property type="entry name" value="FAD/NAD(P)-binding domain"/>
    <property type="match status" value="2"/>
</dbReference>
<dbReference type="InterPro" id="IPR036188">
    <property type="entry name" value="FAD/NAD-bd_sf"/>
</dbReference>
<dbReference type="Pfam" id="PF07992">
    <property type="entry name" value="Pyr_redox_2"/>
    <property type="match status" value="1"/>
</dbReference>
<dbReference type="PANTHER" id="PTHR43706">
    <property type="entry name" value="NADH DEHYDROGENASE"/>
    <property type="match status" value="1"/>
</dbReference>
<reference evidence="9 10" key="1">
    <citation type="submission" date="2015-09" db="EMBL/GenBank/DDBJ databases">
        <authorList>
            <consortium name="Pathogen Informatics"/>
        </authorList>
    </citation>
    <scope>NUCLEOTIDE SEQUENCE [LARGE SCALE GENOMIC DNA]</scope>
    <source>
        <strain evidence="9 10">2789STDY5608828</strain>
    </source>
</reference>
<keyword evidence="10" id="KW-1185">Reference proteome</keyword>
<dbReference type="AlphaFoldDB" id="A0A173XCA2"/>
<dbReference type="Proteomes" id="UP000095546">
    <property type="component" value="Unassembled WGS sequence"/>
</dbReference>
<evidence type="ECO:0000313" key="9">
    <source>
        <dbReference type="EMBL" id="CUN48930.1"/>
    </source>
</evidence>
<dbReference type="STRING" id="187979.ERS852385_00560"/>
<evidence type="ECO:0000259" key="8">
    <source>
        <dbReference type="Pfam" id="PF07992"/>
    </source>
</evidence>
<dbReference type="EMBL" id="CYYU01000002">
    <property type="protein sequence ID" value="CUN48930.1"/>
    <property type="molecule type" value="Genomic_DNA"/>
</dbReference>
<evidence type="ECO:0000256" key="3">
    <source>
        <dbReference type="ARBA" id="ARBA00022630"/>
    </source>
</evidence>
<evidence type="ECO:0000313" key="10">
    <source>
        <dbReference type="Proteomes" id="UP000095546"/>
    </source>
</evidence>
<comment type="similarity">
    <text evidence="1">Belongs to the NADH dehydrogenase family.</text>
</comment>
<dbReference type="eggNOG" id="COG1252">
    <property type="taxonomic scope" value="Bacteria"/>
</dbReference>
<dbReference type="InterPro" id="IPR045024">
    <property type="entry name" value="NDH-2"/>
</dbReference>
<evidence type="ECO:0000256" key="7">
    <source>
        <dbReference type="ARBA" id="ARBA00047599"/>
    </source>
</evidence>